<keyword evidence="1" id="KW-0812">Transmembrane</keyword>
<proteinExistence type="predicted"/>
<dbReference type="EMBL" id="HBUF01520406">
    <property type="protein sequence ID" value="CAG6748728.1"/>
    <property type="molecule type" value="Transcribed_RNA"/>
</dbReference>
<protein>
    <submittedName>
        <fullName evidence="2">Uncharacterized protein</fullName>
    </submittedName>
</protein>
<feature type="transmembrane region" description="Helical" evidence="1">
    <location>
        <begin position="6"/>
        <end position="27"/>
    </location>
</feature>
<sequence length="130" mass="14206">MGLVPLQYVCIVTEATILMSAIAIVQWTLGKKSWAIAVLFACYLDICQVTVDSNIDVGIVRGLMYIIALCVPRSILVVVKTILSTELTCSCLIVIVENVEIVLNPVLVIVSYILVLPINRNLDRGTSVMI</sequence>
<accession>A0A8D9EDQ0</accession>
<dbReference type="AlphaFoldDB" id="A0A8D9EDQ0"/>
<name>A0A8D9EDQ0_9HEMI</name>
<keyword evidence="1" id="KW-0472">Membrane</keyword>
<evidence type="ECO:0000313" key="2">
    <source>
        <dbReference type="EMBL" id="CAG6748724.1"/>
    </source>
</evidence>
<organism evidence="2">
    <name type="scientific">Cacopsylla melanoneura</name>
    <dbReference type="NCBI Taxonomy" id="428564"/>
    <lineage>
        <taxon>Eukaryota</taxon>
        <taxon>Metazoa</taxon>
        <taxon>Ecdysozoa</taxon>
        <taxon>Arthropoda</taxon>
        <taxon>Hexapoda</taxon>
        <taxon>Insecta</taxon>
        <taxon>Pterygota</taxon>
        <taxon>Neoptera</taxon>
        <taxon>Paraneoptera</taxon>
        <taxon>Hemiptera</taxon>
        <taxon>Sternorrhyncha</taxon>
        <taxon>Psylloidea</taxon>
        <taxon>Psyllidae</taxon>
        <taxon>Psyllinae</taxon>
        <taxon>Cacopsylla</taxon>
    </lineage>
</organism>
<dbReference type="EMBL" id="HBUF01520403">
    <property type="protein sequence ID" value="CAG6748722.1"/>
    <property type="molecule type" value="Transcribed_RNA"/>
</dbReference>
<dbReference type="EMBL" id="HBUF01520404">
    <property type="protein sequence ID" value="CAG6748724.1"/>
    <property type="molecule type" value="Transcribed_RNA"/>
</dbReference>
<feature type="transmembrane region" description="Helical" evidence="1">
    <location>
        <begin position="63"/>
        <end position="83"/>
    </location>
</feature>
<reference evidence="2" key="1">
    <citation type="submission" date="2021-05" db="EMBL/GenBank/DDBJ databases">
        <authorList>
            <person name="Alioto T."/>
            <person name="Alioto T."/>
            <person name="Gomez Garrido J."/>
        </authorList>
    </citation>
    <scope>NUCLEOTIDE SEQUENCE</scope>
</reference>
<feature type="transmembrane region" description="Helical" evidence="1">
    <location>
        <begin position="90"/>
        <end position="115"/>
    </location>
</feature>
<dbReference type="EMBL" id="HBUF01520407">
    <property type="protein sequence ID" value="CAG6748730.1"/>
    <property type="molecule type" value="Transcribed_RNA"/>
</dbReference>
<dbReference type="EMBL" id="HBUF01520405">
    <property type="protein sequence ID" value="CAG6748726.1"/>
    <property type="molecule type" value="Transcribed_RNA"/>
</dbReference>
<evidence type="ECO:0000256" key="1">
    <source>
        <dbReference type="SAM" id="Phobius"/>
    </source>
</evidence>
<keyword evidence="1" id="KW-1133">Transmembrane helix</keyword>
<feature type="transmembrane region" description="Helical" evidence="1">
    <location>
        <begin position="34"/>
        <end position="51"/>
    </location>
</feature>